<dbReference type="Proteomes" id="UP000807115">
    <property type="component" value="Chromosome 5"/>
</dbReference>
<evidence type="ECO:0000313" key="3">
    <source>
        <dbReference type="Proteomes" id="UP000807115"/>
    </source>
</evidence>
<organism evidence="2 3">
    <name type="scientific">Sorghum bicolor</name>
    <name type="common">Sorghum</name>
    <name type="synonym">Sorghum vulgare</name>
    <dbReference type="NCBI Taxonomy" id="4558"/>
    <lineage>
        <taxon>Eukaryota</taxon>
        <taxon>Viridiplantae</taxon>
        <taxon>Streptophyta</taxon>
        <taxon>Embryophyta</taxon>
        <taxon>Tracheophyta</taxon>
        <taxon>Spermatophyta</taxon>
        <taxon>Magnoliopsida</taxon>
        <taxon>Liliopsida</taxon>
        <taxon>Poales</taxon>
        <taxon>Poaceae</taxon>
        <taxon>PACMAD clade</taxon>
        <taxon>Panicoideae</taxon>
        <taxon>Andropogonodae</taxon>
        <taxon>Andropogoneae</taxon>
        <taxon>Sorghinae</taxon>
        <taxon>Sorghum</taxon>
    </lineage>
</organism>
<proteinExistence type="predicted"/>
<reference evidence="2" key="1">
    <citation type="journal article" date="2019" name="BMC Genomics">
        <title>A new reference genome for Sorghum bicolor reveals high levels of sequence similarity between sweet and grain genotypes: implications for the genetics of sugar metabolism.</title>
        <authorList>
            <person name="Cooper E.A."/>
            <person name="Brenton Z.W."/>
            <person name="Flinn B.S."/>
            <person name="Jenkins J."/>
            <person name="Shu S."/>
            <person name="Flowers D."/>
            <person name="Luo F."/>
            <person name="Wang Y."/>
            <person name="Xia P."/>
            <person name="Barry K."/>
            <person name="Daum C."/>
            <person name="Lipzen A."/>
            <person name="Yoshinaga Y."/>
            <person name="Schmutz J."/>
            <person name="Saski C."/>
            <person name="Vermerris W."/>
            <person name="Kresovich S."/>
        </authorList>
    </citation>
    <scope>NUCLEOTIDE SEQUENCE</scope>
</reference>
<gene>
    <name evidence="2" type="ORF">BDA96_05G065900</name>
</gene>
<sequence length="193" mass="20700">MRNHPCAHDAKLRLHPQSFLSASIQRSVRPPFSSLSPWSRAKQLGRSSAGHLLRAFADGSCTGHQWRARATMHPAEDGKGCGRNRRSLRTPSSTTPSAPPTSLLVSPPLPICHAGATSPDARSQAPSSFGLPHAILPAPSSPFPSRGAKPSSRWRSGDGLGHLLSVIHRWTQTRHRRRAQGGTAPAEEGKDAD</sequence>
<evidence type="ECO:0000313" key="2">
    <source>
        <dbReference type="EMBL" id="KAG0529058.1"/>
    </source>
</evidence>
<accession>A0A921QVA6</accession>
<dbReference type="AlphaFoldDB" id="A0A921QVA6"/>
<dbReference type="EMBL" id="CM027684">
    <property type="protein sequence ID" value="KAG0529058.1"/>
    <property type="molecule type" value="Genomic_DNA"/>
</dbReference>
<protein>
    <submittedName>
        <fullName evidence="2">Uncharacterized protein</fullName>
    </submittedName>
</protein>
<name>A0A921QVA6_SORBI</name>
<feature type="compositionally biased region" description="Low complexity" evidence="1">
    <location>
        <begin position="89"/>
        <end position="106"/>
    </location>
</feature>
<evidence type="ECO:0000256" key="1">
    <source>
        <dbReference type="SAM" id="MobiDB-lite"/>
    </source>
</evidence>
<feature type="region of interest" description="Disordered" evidence="1">
    <location>
        <begin position="72"/>
        <end position="157"/>
    </location>
</feature>
<reference evidence="2" key="2">
    <citation type="submission" date="2020-10" db="EMBL/GenBank/DDBJ databases">
        <authorList>
            <person name="Cooper E.A."/>
            <person name="Brenton Z.W."/>
            <person name="Flinn B.S."/>
            <person name="Jenkins J."/>
            <person name="Shu S."/>
            <person name="Flowers D."/>
            <person name="Luo F."/>
            <person name="Wang Y."/>
            <person name="Xia P."/>
            <person name="Barry K."/>
            <person name="Daum C."/>
            <person name="Lipzen A."/>
            <person name="Yoshinaga Y."/>
            <person name="Schmutz J."/>
            <person name="Saski C."/>
            <person name="Vermerris W."/>
            <person name="Kresovich S."/>
        </authorList>
    </citation>
    <scope>NUCLEOTIDE SEQUENCE</scope>
</reference>
<comment type="caution">
    <text evidence="2">The sequence shown here is derived from an EMBL/GenBank/DDBJ whole genome shotgun (WGS) entry which is preliminary data.</text>
</comment>
<feature type="region of interest" description="Disordered" evidence="1">
    <location>
        <begin position="172"/>
        <end position="193"/>
    </location>
</feature>